<dbReference type="InterPro" id="IPR038872">
    <property type="entry name" value="Put_GTT3"/>
</dbReference>
<comment type="caution">
    <text evidence="3">The sequence shown here is derived from an EMBL/GenBank/DDBJ whole genome shotgun (WGS) entry which is preliminary data.</text>
</comment>
<dbReference type="PANTHER" id="PTHR41807">
    <property type="entry name" value="GLUTATHIONE TRANSFERASE 3"/>
    <property type="match status" value="1"/>
</dbReference>
<sequence length="484" mass="50959">MSSAPYKGALRSKRKAELTEIAASLSIPIDAEAKKDDIEHLIRAHLLDDKVQVVLRNHPTYSGLYDSFEYGRAARSSVADSDASESGSPERQLGRSPRKHGARGSSRLNGVGSPSASASASAHAAQANAEAAVEHAGTAARQAGNALSTLVRRSSARARSSIEDLAARFRSGAVAAGHEVADEVAEARAEASSATRAVSRRISAGVTKAQNDAVSAYENAREWASDAEHVAQLVVGLELAILLVNATPIRTVLLGPSKSTAAHAVADATKHTLKAAGHKILQQDTQAQAHSLIAKFWSFVPKLYAYVPFPHIYSRAFLHPFALWAGLTVILPWVASHLITFEHRKRATRAHAARTPASVLVFNIVRLVVLVYLAHLVPSDPAVSWFSHQASSLTGHHPAAQGHVPVPPAVVGVAAGRTSVPLTATSSSSWKPVANVLSYVHQSVDVVGDVLAYGRHVNGVLGADVQILGTLLAGGVALAEQVAH</sequence>
<dbReference type="AlphaFoldDB" id="A0A8X7T7E9"/>
<gene>
    <name evidence="3" type="ORF">A4X09_0g1048</name>
</gene>
<dbReference type="Proteomes" id="UP000078113">
    <property type="component" value="Unassembled WGS sequence"/>
</dbReference>
<reference evidence="3" key="2">
    <citation type="journal article" date="2019" name="IMA Fungus">
        <title>Genome sequencing and comparison of five Tilletia species to identify candidate genes for the detection of regulated species infecting wheat.</title>
        <authorList>
            <person name="Nguyen H.D.T."/>
            <person name="Sultana T."/>
            <person name="Kesanakurti P."/>
            <person name="Hambleton S."/>
        </authorList>
    </citation>
    <scope>NUCLEOTIDE SEQUENCE</scope>
    <source>
        <strain evidence="3">DAOMC 236422</strain>
    </source>
</reference>
<evidence type="ECO:0000313" key="4">
    <source>
        <dbReference type="Proteomes" id="UP000078113"/>
    </source>
</evidence>
<feature type="region of interest" description="Disordered" evidence="1">
    <location>
        <begin position="77"/>
        <end position="136"/>
    </location>
</feature>
<feature type="compositionally biased region" description="Low complexity" evidence="1">
    <location>
        <begin position="113"/>
        <end position="136"/>
    </location>
</feature>
<organism evidence="3 4">
    <name type="scientific">Tilletia walkeri</name>
    <dbReference type="NCBI Taxonomy" id="117179"/>
    <lineage>
        <taxon>Eukaryota</taxon>
        <taxon>Fungi</taxon>
        <taxon>Dikarya</taxon>
        <taxon>Basidiomycota</taxon>
        <taxon>Ustilaginomycotina</taxon>
        <taxon>Exobasidiomycetes</taxon>
        <taxon>Tilletiales</taxon>
        <taxon>Tilletiaceae</taxon>
        <taxon>Tilletia</taxon>
    </lineage>
</organism>
<feature type="transmembrane region" description="Helical" evidence="2">
    <location>
        <begin position="353"/>
        <end position="374"/>
    </location>
</feature>
<feature type="transmembrane region" description="Helical" evidence="2">
    <location>
        <begin position="321"/>
        <end position="341"/>
    </location>
</feature>
<dbReference type="PANTHER" id="PTHR41807:SF1">
    <property type="entry name" value="GLUTATHIONE TRANSFERASE 3"/>
    <property type="match status" value="1"/>
</dbReference>
<evidence type="ECO:0000256" key="2">
    <source>
        <dbReference type="SAM" id="Phobius"/>
    </source>
</evidence>
<keyword evidence="2" id="KW-0812">Transmembrane</keyword>
<reference evidence="3" key="1">
    <citation type="submission" date="2016-04" db="EMBL/GenBank/DDBJ databases">
        <authorList>
            <person name="Nguyen H.D."/>
            <person name="Samba Siva P."/>
            <person name="Cullis J."/>
            <person name="Levesque C.A."/>
            <person name="Hambleton S."/>
        </authorList>
    </citation>
    <scope>NUCLEOTIDE SEQUENCE</scope>
    <source>
        <strain evidence="3">DAOMC 236422</strain>
    </source>
</reference>
<evidence type="ECO:0000256" key="1">
    <source>
        <dbReference type="SAM" id="MobiDB-lite"/>
    </source>
</evidence>
<keyword evidence="2" id="KW-1133">Transmembrane helix</keyword>
<evidence type="ECO:0000313" key="3">
    <source>
        <dbReference type="EMBL" id="KAE8271304.1"/>
    </source>
</evidence>
<dbReference type="EMBL" id="LWDG02000022">
    <property type="protein sequence ID" value="KAE8271304.1"/>
    <property type="molecule type" value="Genomic_DNA"/>
</dbReference>
<name>A0A8X7T7E9_9BASI</name>
<keyword evidence="4" id="KW-1185">Reference proteome</keyword>
<keyword evidence="2" id="KW-0472">Membrane</keyword>
<dbReference type="GO" id="GO:0016020">
    <property type="term" value="C:membrane"/>
    <property type="evidence" value="ECO:0007669"/>
    <property type="project" value="TreeGrafter"/>
</dbReference>
<feature type="compositionally biased region" description="Low complexity" evidence="1">
    <location>
        <begin position="77"/>
        <end position="87"/>
    </location>
</feature>
<protein>
    <submittedName>
        <fullName evidence="3">Uncharacterized protein</fullName>
    </submittedName>
</protein>
<accession>A0A8X7T7E9</accession>
<proteinExistence type="predicted"/>